<evidence type="ECO:0000313" key="4">
    <source>
        <dbReference type="EMBL" id="KAJ6233940.1"/>
    </source>
</evidence>
<feature type="compositionally biased region" description="Acidic residues" evidence="1">
    <location>
        <begin position="148"/>
        <end position="159"/>
    </location>
</feature>
<feature type="domain" description="Myb-like" evidence="2">
    <location>
        <begin position="206"/>
        <end position="254"/>
    </location>
</feature>
<reference evidence="4" key="1">
    <citation type="submission" date="2022-08" db="EMBL/GenBank/DDBJ databases">
        <title>Novel sulfate-reducing endosymbionts in the free-living metamonad Anaeramoeba.</title>
        <authorList>
            <person name="Jerlstrom-Hultqvist J."/>
            <person name="Cepicka I."/>
            <person name="Gallot-Lavallee L."/>
            <person name="Salas-Leiva D."/>
            <person name="Curtis B.A."/>
            <person name="Zahonova K."/>
            <person name="Pipaliya S."/>
            <person name="Dacks J."/>
            <person name="Roger A.J."/>
        </authorList>
    </citation>
    <scope>NUCLEOTIDE SEQUENCE</scope>
    <source>
        <strain evidence="4">Schooner1</strain>
    </source>
</reference>
<dbReference type="PROSITE" id="PS51294">
    <property type="entry name" value="HTH_MYB"/>
    <property type="match status" value="1"/>
</dbReference>
<gene>
    <name evidence="4" type="ORF">M0813_00573</name>
</gene>
<dbReference type="Pfam" id="PF00249">
    <property type="entry name" value="Myb_DNA-binding"/>
    <property type="match status" value="1"/>
</dbReference>
<feature type="domain" description="HTH myb-type" evidence="3">
    <location>
        <begin position="198"/>
        <end position="258"/>
    </location>
</feature>
<dbReference type="InterPro" id="IPR001005">
    <property type="entry name" value="SANT/Myb"/>
</dbReference>
<dbReference type="SMART" id="SM00717">
    <property type="entry name" value="SANT"/>
    <property type="match status" value="1"/>
</dbReference>
<dbReference type="CDD" id="cd11660">
    <property type="entry name" value="SANT_TRF"/>
    <property type="match status" value="1"/>
</dbReference>
<evidence type="ECO:0000256" key="1">
    <source>
        <dbReference type="SAM" id="MobiDB-lite"/>
    </source>
</evidence>
<sequence length="281" mass="33909">MTNNTNQQQMFNGQKLSIELLPYLQKRTPKEQVACISLVTLHLQNTISRINSTTNPQKFENKNEINHNRHFQETKANRGTQQELKQIQAKELEHKHENRLEREQMQEQDQEHKQELEREQDQEQEQKLFHISGKRQKRIFEDFVEQSESDLSDEEDDEDYLPHQDLKRKRRNSLKGVKRTKKKKCGKRKKSYEARPIEFAKLRVFWSDHECNCLIDGVVNYGIGKWSKIKRNPGYSFHSKRTPHDLKDKWRNLTKIDSMQTIQLKYNYNQWLNRHKMTHLN</sequence>
<dbReference type="PROSITE" id="PS50090">
    <property type="entry name" value="MYB_LIKE"/>
    <property type="match status" value="1"/>
</dbReference>
<feature type="region of interest" description="Disordered" evidence="1">
    <location>
        <begin position="100"/>
        <end position="125"/>
    </location>
</feature>
<name>A0ABQ8XNM4_9EUKA</name>
<dbReference type="PANTHER" id="PTHR47122:SF8">
    <property type="entry name" value="MYB-LIKE DOMAIN-CONTAINING PROTEIN"/>
    <property type="match status" value="1"/>
</dbReference>
<organism evidence="4 5">
    <name type="scientific">Anaeramoeba flamelloides</name>
    <dbReference type="NCBI Taxonomy" id="1746091"/>
    <lineage>
        <taxon>Eukaryota</taxon>
        <taxon>Metamonada</taxon>
        <taxon>Anaeramoebidae</taxon>
        <taxon>Anaeramoeba</taxon>
    </lineage>
</organism>
<evidence type="ECO:0000313" key="5">
    <source>
        <dbReference type="Proteomes" id="UP001150062"/>
    </source>
</evidence>
<dbReference type="InterPro" id="IPR009057">
    <property type="entry name" value="Homeodomain-like_sf"/>
</dbReference>
<dbReference type="InterPro" id="IPR017930">
    <property type="entry name" value="Myb_dom"/>
</dbReference>
<comment type="caution">
    <text evidence="4">The sequence shown here is derived from an EMBL/GenBank/DDBJ whole genome shotgun (WGS) entry which is preliminary data.</text>
</comment>
<feature type="compositionally biased region" description="Basic residues" evidence="1">
    <location>
        <begin position="166"/>
        <end position="189"/>
    </location>
</feature>
<dbReference type="Gene3D" id="1.10.246.220">
    <property type="match status" value="1"/>
</dbReference>
<dbReference type="SUPFAM" id="SSF46689">
    <property type="entry name" value="Homeodomain-like"/>
    <property type="match status" value="1"/>
</dbReference>
<keyword evidence="5" id="KW-1185">Reference proteome</keyword>
<evidence type="ECO:0000259" key="2">
    <source>
        <dbReference type="PROSITE" id="PS50090"/>
    </source>
</evidence>
<feature type="region of interest" description="Disordered" evidence="1">
    <location>
        <begin position="148"/>
        <end position="189"/>
    </location>
</feature>
<dbReference type="EMBL" id="JAOAOG010000272">
    <property type="protein sequence ID" value="KAJ6233940.1"/>
    <property type="molecule type" value="Genomic_DNA"/>
</dbReference>
<evidence type="ECO:0000259" key="3">
    <source>
        <dbReference type="PROSITE" id="PS51294"/>
    </source>
</evidence>
<dbReference type="Proteomes" id="UP001150062">
    <property type="component" value="Unassembled WGS sequence"/>
</dbReference>
<protein>
    <submittedName>
        <fullName evidence="4">Telomeric repeat-binding factor 1</fullName>
    </submittedName>
</protein>
<dbReference type="PANTHER" id="PTHR47122">
    <property type="entry name" value="MYB-LIKE DNA-BINDING DOMAIN CONTAINING PROTEIN, EXPRESSED"/>
    <property type="match status" value="1"/>
</dbReference>
<proteinExistence type="predicted"/>
<accession>A0ABQ8XNM4</accession>